<reference evidence="1" key="2">
    <citation type="journal article" date="2015" name="Data Brief">
        <title>Shoot transcriptome of the giant reed, Arundo donax.</title>
        <authorList>
            <person name="Barrero R.A."/>
            <person name="Guerrero F.D."/>
            <person name="Moolhuijzen P."/>
            <person name="Goolsby J.A."/>
            <person name="Tidwell J."/>
            <person name="Bellgard S.E."/>
            <person name="Bellgard M.I."/>
        </authorList>
    </citation>
    <scope>NUCLEOTIDE SEQUENCE</scope>
    <source>
        <tissue evidence="1">Shoot tissue taken approximately 20 cm above the soil surface</tissue>
    </source>
</reference>
<name>A0A0A8YZP3_ARUDO</name>
<dbReference type="EMBL" id="GBRH01267920">
    <property type="protein sequence ID" value="JAD29975.1"/>
    <property type="molecule type" value="Transcribed_RNA"/>
</dbReference>
<proteinExistence type="predicted"/>
<organism evidence="1">
    <name type="scientific">Arundo donax</name>
    <name type="common">Giant reed</name>
    <name type="synonym">Donax arundinaceus</name>
    <dbReference type="NCBI Taxonomy" id="35708"/>
    <lineage>
        <taxon>Eukaryota</taxon>
        <taxon>Viridiplantae</taxon>
        <taxon>Streptophyta</taxon>
        <taxon>Embryophyta</taxon>
        <taxon>Tracheophyta</taxon>
        <taxon>Spermatophyta</taxon>
        <taxon>Magnoliopsida</taxon>
        <taxon>Liliopsida</taxon>
        <taxon>Poales</taxon>
        <taxon>Poaceae</taxon>
        <taxon>PACMAD clade</taxon>
        <taxon>Arundinoideae</taxon>
        <taxon>Arundineae</taxon>
        <taxon>Arundo</taxon>
    </lineage>
</organism>
<accession>A0A0A8YZP3</accession>
<evidence type="ECO:0000313" key="1">
    <source>
        <dbReference type="EMBL" id="JAD29975.1"/>
    </source>
</evidence>
<dbReference type="AlphaFoldDB" id="A0A0A8YZP3"/>
<sequence length="31" mass="3730">MQYRKQYVEVTIACFSCEKIMLTELKRTTCL</sequence>
<protein>
    <submittedName>
        <fullName evidence="1">Uncharacterized protein</fullName>
    </submittedName>
</protein>
<reference evidence="1" key="1">
    <citation type="submission" date="2014-09" db="EMBL/GenBank/DDBJ databases">
        <authorList>
            <person name="Magalhaes I.L.F."/>
            <person name="Oliveira U."/>
            <person name="Santos F.R."/>
            <person name="Vidigal T.H.D.A."/>
            <person name="Brescovit A.D."/>
            <person name="Santos A.J."/>
        </authorList>
    </citation>
    <scope>NUCLEOTIDE SEQUENCE</scope>
    <source>
        <tissue evidence="1">Shoot tissue taken approximately 20 cm above the soil surface</tissue>
    </source>
</reference>